<dbReference type="Proteomes" id="UP001652620">
    <property type="component" value="Chromosome 2"/>
</dbReference>
<evidence type="ECO:0000256" key="2">
    <source>
        <dbReference type="ARBA" id="ARBA00016807"/>
    </source>
</evidence>
<keyword evidence="5" id="KW-0804">Transcription</keyword>
<keyword evidence="9" id="KW-1185">Reference proteome</keyword>
<dbReference type="PANTHER" id="PTHR23098">
    <property type="entry name" value="AGAP001331-PA-RELATED"/>
    <property type="match status" value="1"/>
</dbReference>
<dbReference type="PANTHER" id="PTHR23098:SF16">
    <property type="entry name" value="REGULATORY PROTEIN ZESTE"/>
    <property type="match status" value="1"/>
</dbReference>
<feature type="compositionally biased region" description="Polar residues" evidence="7">
    <location>
        <begin position="168"/>
        <end position="183"/>
    </location>
</feature>
<dbReference type="InterPro" id="IPR028002">
    <property type="entry name" value="Myb_DNA-bind_5"/>
</dbReference>
<evidence type="ECO:0000256" key="7">
    <source>
        <dbReference type="SAM" id="MobiDB-lite"/>
    </source>
</evidence>
<reference evidence="9" key="1">
    <citation type="submission" date="2025-05" db="UniProtKB">
        <authorList>
            <consortium name="RefSeq"/>
        </authorList>
    </citation>
    <scope>NUCLEOTIDE SEQUENCE [LARGE SCALE GENOMIC DNA]</scope>
</reference>
<feature type="domain" description="Myb/SANT-like DNA-binding" evidence="8">
    <location>
        <begin position="38"/>
        <end position="108"/>
    </location>
</feature>
<accession>A0ABM3JAD4</accession>
<feature type="region of interest" description="Disordered" evidence="7">
    <location>
        <begin position="154"/>
        <end position="183"/>
    </location>
</feature>
<reference evidence="10" key="2">
    <citation type="submission" date="2025-08" db="UniProtKB">
        <authorList>
            <consortium name="RefSeq"/>
        </authorList>
    </citation>
    <scope>IDENTIFICATION</scope>
    <source>
        <tissue evidence="10">Adult</tissue>
    </source>
</reference>
<organism evidence="9 10">
    <name type="scientific">Bactrocera dorsalis</name>
    <name type="common">Oriental fruit fly</name>
    <name type="synonym">Dacus dorsalis</name>
    <dbReference type="NCBI Taxonomy" id="27457"/>
    <lineage>
        <taxon>Eukaryota</taxon>
        <taxon>Metazoa</taxon>
        <taxon>Ecdysozoa</taxon>
        <taxon>Arthropoda</taxon>
        <taxon>Hexapoda</taxon>
        <taxon>Insecta</taxon>
        <taxon>Pterygota</taxon>
        <taxon>Neoptera</taxon>
        <taxon>Endopterygota</taxon>
        <taxon>Diptera</taxon>
        <taxon>Brachycera</taxon>
        <taxon>Muscomorpha</taxon>
        <taxon>Tephritoidea</taxon>
        <taxon>Tephritidae</taxon>
        <taxon>Bactrocera</taxon>
        <taxon>Bactrocera</taxon>
    </lineage>
</organism>
<evidence type="ECO:0000256" key="3">
    <source>
        <dbReference type="ARBA" id="ARBA00023015"/>
    </source>
</evidence>
<evidence type="ECO:0000313" key="10">
    <source>
        <dbReference type="RefSeq" id="XP_049306183.1"/>
    </source>
</evidence>
<keyword evidence="4" id="KW-0238">DNA-binding</keyword>
<evidence type="ECO:0000256" key="4">
    <source>
        <dbReference type="ARBA" id="ARBA00023125"/>
    </source>
</evidence>
<sequence>MCQKSKPPFVFHFEIVQLRAREFIEKLKETLEMGKHKTPRQDETFLSFMQQHPDIAKNYVKGDRVAAEALWAELAKELNSQGPPQKDINGWKKVWSDWKGCVRKKIAHNKSETRATGGGPFNQFVLSCTEEKIAELCGLYTCVEGIPQSSSFGVQCDNSNESSDDENPTPSTSAVATRTRRPNSMQACIKEHMATEAGAVDCISGTLGKLLESFDDTKNILKDSNGAVIKSMEKLCDLISIQNSLTAEQNEILRQHNSIKERIGKEKSDMKKRMLEIEEEKWEWTKRAR</sequence>
<evidence type="ECO:0000256" key="5">
    <source>
        <dbReference type="ARBA" id="ARBA00023163"/>
    </source>
</evidence>
<keyword evidence="3" id="KW-0805">Transcription regulation</keyword>
<dbReference type="RefSeq" id="XP_049306183.1">
    <property type="nucleotide sequence ID" value="XM_049450226.1"/>
</dbReference>
<evidence type="ECO:0000256" key="1">
    <source>
        <dbReference type="ARBA" id="ARBA00011764"/>
    </source>
</evidence>
<evidence type="ECO:0000313" key="9">
    <source>
        <dbReference type="Proteomes" id="UP001652620"/>
    </source>
</evidence>
<dbReference type="Pfam" id="PF13873">
    <property type="entry name" value="Myb_DNA-bind_5"/>
    <property type="match status" value="1"/>
</dbReference>
<evidence type="ECO:0000259" key="8">
    <source>
        <dbReference type="Pfam" id="PF13873"/>
    </source>
</evidence>
<evidence type="ECO:0000256" key="6">
    <source>
        <dbReference type="ARBA" id="ARBA00025466"/>
    </source>
</evidence>
<dbReference type="GeneID" id="125776694"/>
<name>A0ABM3JAD4_BACDO</name>
<comment type="subunit">
    <text evidence="1">Self-associates forming complexes of several hundred monomers.</text>
</comment>
<comment type="function">
    <text evidence="6">Involved in transvection phenomena (= synapsis-dependent gene expression), where the synaptic pairing of chromosomes carrying genes with which zeste interacts influences the expression of these genes. Zeste binds to DNA and stimulates transcription from a nearby promoter.</text>
</comment>
<protein>
    <recommendedName>
        <fullName evidence="2">Regulatory protein zeste</fullName>
    </recommendedName>
</protein>
<proteinExistence type="predicted"/>
<gene>
    <name evidence="10" type="primary">LOC125776694</name>
</gene>